<evidence type="ECO:0000313" key="3">
    <source>
        <dbReference type="Proteomes" id="UP000248899"/>
    </source>
</evidence>
<evidence type="ECO:0000256" key="1">
    <source>
        <dbReference type="SAM" id="Phobius"/>
    </source>
</evidence>
<dbReference type="Proteomes" id="UP000248899">
    <property type="component" value="Unassembled WGS sequence"/>
</dbReference>
<protein>
    <submittedName>
        <fullName evidence="2">Uncharacterized protein</fullName>
    </submittedName>
</protein>
<name>A0AAQ0JJB6_BURCE</name>
<keyword evidence="1" id="KW-0812">Transmembrane</keyword>
<keyword evidence="1" id="KW-1133">Transmembrane helix</keyword>
<evidence type="ECO:0000313" key="2">
    <source>
        <dbReference type="EMBL" id="RAQ08161.1"/>
    </source>
</evidence>
<comment type="caution">
    <text evidence="2">The sequence shown here is derived from an EMBL/GenBank/DDBJ whole genome shotgun (WGS) entry which is preliminary data.</text>
</comment>
<keyword evidence="1" id="KW-0472">Membrane</keyword>
<gene>
    <name evidence="2" type="ORF">DPR02_19270</name>
</gene>
<proteinExistence type="predicted"/>
<dbReference type="EMBL" id="QLUZ01000010">
    <property type="protein sequence ID" value="RAQ08161.1"/>
    <property type="molecule type" value="Genomic_DNA"/>
</dbReference>
<dbReference type="RefSeq" id="WP_111940458.1">
    <property type="nucleotide sequence ID" value="NZ_QLUZ01000010.1"/>
</dbReference>
<accession>A0AAQ0JJB6</accession>
<reference evidence="2 3" key="1">
    <citation type="submission" date="2018-06" db="EMBL/GenBank/DDBJ databases">
        <title>Towards the identification of Burkholderia cepacia strain which caused fatal septicemia.</title>
        <authorList>
            <person name="Bui L.A.T."/>
            <person name="Zakharova I.B."/>
            <person name="Shpak I.M."/>
            <person name="Teteryatnikova N."/>
            <person name="Ustinov D.V."/>
            <person name="Kuzyutina Y.A."/>
            <person name="Nguyen H.N."/>
            <person name="Antonov A.S."/>
            <person name="Avdyusheva E.F."/>
            <person name="Victorov D.V."/>
        </authorList>
    </citation>
    <scope>NUCLEOTIDE SEQUENCE [LARGE SCALE GENOMIC DNA]</scope>
    <source>
        <strain evidence="2 3">PT02</strain>
    </source>
</reference>
<dbReference type="AlphaFoldDB" id="A0AAQ0JJB6"/>
<organism evidence="2 3">
    <name type="scientific">Burkholderia cepacia</name>
    <name type="common">Pseudomonas cepacia</name>
    <dbReference type="NCBI Taxonomy" id="292"/>
    <lineage>
        <taxon>Bacteria</taxon>
        <taxon>Pseudomonadati</taxon>
        <taxon>Pseudomonadota</taxon>
        <taxon>Betaproteobacteria</taxon>
        <taxon>Burkholderiales</taxon>
        <taxon>Burkholderiaceae</taxon>
        <taxon>Burkholderia</taxon>
        <taxon>Burkholderia cepacia complex</taxon>
    </lineage>
</organism>
<feature type="transmembrane region" description="Helical" evidence="1">
    <location>
        <begin position="6"/>
        <end position="25"/>
    </location>
</feature>
<sequence length="145" mass="15996">MNALLTGVVTGCLAIVGVILTSYLTRKREHDADWRKTKLEHYREYVAALSGVIEGRSIPAAAHERYADALNALALVASGEVLAALYAYQDETTYRNADRSRATHDRLLNDLLRTMRDDVQPNTGKGVELPPFRLIGVPPLTYADA</sequence>